<dbReference type="AlphaFoldDB" id="A0AB39R014"/>
<name>A0AB39R014_9ACTN</name>
<accession>A0AB39R014</accession>
<organism evidence="1">
    <name type="scientific">Streptomyces sp. R39</name>
    <dbReference type="NCBI Taxonomy" id="3238631"/>
    <lineage>
        <taxon>Bacteria</taxon>
        <taxon>Bacillati</taxon>
        <taxon>Actinomycetota</taxon>
        <taxon>Actinomycetes</taxon>
        <taxon>Kitasatosporales</taxon>
        <taxon>Streptomycetaceae</taxon>
        <taxon>Streptomyces</taxon>
    </lineage>
</organism>
<gene>
    <name evidence="1" type="ORF">AB5J52_39830</name>
</gene>
<proteinExistence type="predicted"/>
<reference evidence="1" key="1">
    <citation type="submission" date="2024-07" db="EMBL/GenBank/DDBJ databases">
        <authorList>
            <person name="Yu S.T."/>
        </authorList>
    </citation>
    <scope>NUCLEOTIDE SEQUENCE</scope>
    <source>
        <strain evidence="1">R39</strain>
    </source>
</reference>
<dbReference type="RefSeq" id="WP_369226777.1">
    <property type="nucleotide sequence ID" value="NZ_CP163441.1"/>
</dbReference>
<protein>
    <submittedName>
        <fullName evidence="1">Uncharacterized protein</fullName>
    </submittedName>
</protein>
<sequence>MTTTPQDRTLFLDYQVPSLAAGDYSIKVTQTIGVDPRAYTATRTFSVAGERFALPPELVGAVFPPDGSTGDHSHVLPHLVLSRSSLPWERAPEAPRGQGGPLPWLALLLFAGDERPEPQVMPLSAATGTADAYFPPPAGLRAGDDPKVTVIDVPRALLADLLPTRAELPLLAHLRRGDGDVCDGAVVVGKRLPPAGTSSTVHLVSLEGRFPAGGDFDLGPGGPGSLVRLVSLAGWRFACLDEAETFGRLAARLTDAGSPLRVPDSGEEHADAFLRQGYVPVRHRLRGGGRSVAWYRGPFAIGPATSADPDQGPARAADELLRYLPGVGMFDVSHAAAWEAGRLLALRSTGFAGALYEWKRRRDQAGKRTVADAHPLAVAPIDDALPAGVTEWLTGLSRLQGVPFGYLVPDERLLPVETVRFLHLDQEWMRHLVDGAYSLGRVGTADAEMDAAHPLPLDHPLVTGALIRSDLVSGYPGLLVDGYADPAGARPLPPVRVERLAPSVLLCLFQGDLARLDIHQQPESLHFGVEPRPGGTFTKRLRGLADTAPDAGELDPLPLGPRGTVPVRRLADAAAARLGTDPTAFTAGALARQMTETGERVTFLRG</sequence>
<dbReference type="EMBL" id="CP163441">
    <property type="protein sequence ID" value="XDQ47928.1"/>
    <property type="molecule type" value="Genomic_DNA"/>
</dbReference>
<evidence type="ECO:0000313" key="1">
    <source>
        <dbReference type="EMBL" id="XDQ47928.1"/>
    </source>
</evidence>